<reference evidence="1" key="1">
    <citation type="journal article" date="2020" name="Nature">
        <title>Giant virus diversity and host interactions through global metagenomics.</title>
        <authorList>
            <person name="Schulz F."/>
            <person name="Roux S."/>
            <person name="Paez-Espino D."/>
            <person name="Jungbluth S."/>
            <person name="Walsh D.A."/>
            <person name="Denef V.J."/>
            <person name="McMahon K.D."/>
            <person name="Konstantinidis K.T."/>
            <person name="Eloe-Fadrosh E.A."/>
            <person name="Kyrpides N.C."/>
            <person name="Woyke T."/>
        </authorList>
    </citation>
    <scope>NUCLEOTIDE SEQUENCE</scope>
    <source>
        <strain evidence="1">GVMAG-S-ERX556101-89</strain>
    </source>
</reference>
<organism evidence="1">
    <name type="scientific">viral metagenome</name>
    <dbReference type="NCBI Taxonomy" id="1070528"/>
    <lineage>
        <taxon>unclassified sequences</taxon>
        <taxon>metagenomes</taxon>
        <taxon>organismal metagenomes</taxon>
    </lineage>
</organism>
<sequence length="141" mass="16446">MTQAELDWHFSDRGPFPITSNTRTLFRTEQIDPEAFGIILEDPNEYPWLVDQLGEDSQDLAVINRFWEFLGQTNPENDHPLPVTPDPLQIFAWENPLPEPPELIRSRAYRLGINEEGLDEIRVFLDDIFGQEIVQMWNHTA</sequence>
<proteinExistence type="predicted"/>
<dbReference type="EMBL" id="MN738829">
    <property type="protein sequence ID" value="QHT38215.1"/>
    <property type="molecule type" value="Genomic_DNA"/>
</dbReference>
<evidence type="ECO:0000313" key="1">
    <source>
        <dbReference type="EMBL" id="QHT38215.1"/>
    </source>
</evidence>
<name>A0A6C0FGV6_9ZZZZ</name>
<dbReference type="AlphaFoldDB" id="A0A6C0FGV6"/>
<protein>
    <submittedName>
        <fullName evidence="1">Uncharacterized protein</fullName>
    </submittedName>
</protein>
<accession>A0A6C0FGV6</accession>